<name>A0A9D1D0F6_9FIRM</name>
<reference evidence="4" key="2">
    <citation type="journal article" date="2021" name="PeerJ">
        <title>Extensive microbial diversity within the chicken gut microbiome revealed by metagenomics and culture.</title>
        <authorList>
            <person name="Gilroy R."/>
            <person name="Ravi A."/>
            <person name="Getino M."/>
            <person name="Pursley I."/>
            <person name="Horton D.L."/>
            <person name="Alikhan N.F."/>
            <person name="Baker D."/>
            <person name="Gharbi K."/>
            <person name="Hall N."/>
            <person name="Watson M."/>
            <person name="Adriaenssens E.M."/>
            <person name="Foster-Nyarko E."/>
            <person name="Jarju S."/>
            <person name="Secka A."/>
            <person name="Antonio M."/>
            <person name="Oren A."/>
            <person name="Chaudhuri R.R."/>
            <person name="La Ragione R."/>
            <person name="Hildebrand F."/>
            <person name="Pallen M.J."/>
        </authorList>
    </citation>
    <scope>NUCLEOTIDE SEQUENCE</scope>
    <source>
        <strain evidence="4">CHK147-3167</strain>
    </source>
</reference>
<dbReference type="PANTHER" id="PTHR11527">
    <property type="entry name" value="HEAT-SHOCK PROTEIN 20 FAMILY MEMBER"/>
    <property type="match status" value="1"/>
</dbReference>
<evidence type="ECO:0000313" key="4">
    <source>
        <dbReference type="EMBL" id="HIQ91411.1"/>
    </source>
</evidence>
<feature type="domain" description="SHSP" evidence="3">
    <location>
        <begin position="12"/>
        <end position="127"/>
    </location>
</feature>
<comment type="caution">
    <text evidence="4">The sequence shown here is derived from an EMBL/GenBank/DDBJ whole genome shotgun (WGS) entry which is preliminary data.</text>
</comment>
<dbReference type="Pfam" id="PF00011">
    <property type="entry name" value="HSP20"/>
    <property type="match status" value="1"/>
</dbReference>
<reference evidence="4" key="1">
    <citation type="submission" date="2020-10" db="EMBL/GenBank/DDBJ databases">
        <authorList>
            <person name="Gilroy R."/>
        </authorList>
    </citation>
    <scope>NUCLEOTIDE SEQUENCE</scope>
    <source>
        <strain evidence="4">CHK147-3167</strain>
    </source>
</reference>
<dbReference type="SUPFAM" id="SSF49764">
    <property type="entry name" value="HSP20-like chaperones"/>
    <property type="match status" value="1"/>
</dbReference>
<proteinExistence type="inferred from homology"/>
<dbReference type="CDD" id="cd06471">
    <property type="entry name" value="ACD_LpsHSP_like"/>
    <property type="match status" value="1"/>
</dbReference>
<evidence type="ECO:0000256" key="1">
    <source>
        <dbReference type="PROSITE-ProRule" id="PRU00285"/>
    </source>
</evidence>
<gene>
    <name evidence="4" type="ORF">IAB27_07315</name>
</gene>
<organism evidence="4 5">
    <name type="scientific">Candidatus Coprosoma intestinipullorum</name>
    <dbReference type="NCBI Taxonomy" id="2840752"/>
    <lineage>
        <taxon>Bacteria</taxon>
        <taxon>Bacillati</taxon>
        <taxon>Bacillota</taxon>
        <taxon>Bacillota incertae sedis</taxon>
        <taxon>Candidatus Coprosoma</taxon>
    </lineage>
</organism>
<comment type="similarity">
    <text evidence="1 2">Belongs to the small heat shock protein (HSP20) family.</text>
</comment>
<dbReference type="InterPro" id="IPR008978">
    <property type="entry name" value="HSP20-like_chaperone"/>
</dbReference>
<dbReference type="EMBL" id="DVFV01000124">
    <property type="protein sequence ID" value="HIQ91411.1"/>
    <property type="molecule type" value="Genomic_DNA"/>
</dbReference>
<protein>
    <submittedName>
        <fullName evidence="4">Hsp20/alpha crystallin family protein</fullName>
    </submittedName>
</protein>
<dbReference type="Gene3D" id="2.60.40.790">
    <property type="match status" value="1"/>
</dbReference>
<dbReference type="Proteomes" id="UP000886786">
    <property type="component" value="Unassembled WGS sequence"/>
</dbReference>
<dbReference type="PROSITE" id="PS01031">
    <property type="entry name" value="SHSP"/>
    <property type="match status" value="1"/>
</dbReference>
<evidence type="ECO:0000259" key="3">
    <source>
        <dbReference type="PROSITE" id="PS01031"/>
    </source>
</evidence>
<dbReference type="InterPro" id="IPR002068">
    <property type="entry name" value="A-crystallin/Hsp20_dom"/>
</dbReference>
<accession>A0A9D1D0F6</accession>
<evidence type="ECO:0000256" key="2">
    <source>
        <dbReference type="RuleBase" id="RU003616"/>
    </source>
</evidence>
<dbReference type="AlphaFoldDB" id="A0A9D1D0F6"/>
<sequence>MRMLPRRFDLDSMFDNFLTPAEDMKCDVYEKDGNYYIEADMPGMDKKDVSVSYNDGYLTISAEKNGENEEKNKNFIRQERFYGSMERKFYVGDIDESKVSAEFKDGVLKVVVPEENTTKSDRVIEIK</sequence>
<dbReference type="InterPro" id="IPR031107">
    <property type="entry name" value="Small_HSP"/>
</dbReference>
<evidence type="ECO:0000313" key="5">
    <source>
        <dbReference type="Proteomes" id="UP000886786"/>
    </source>
</evidence>